<accession>A0A3M9NLY6</accession>
<keyword evidence="7 12" id="KW-0521">NADP</keyword>
<dbReference type="InterPro" id="IPR006115">
    <property type="entry name" value="6PGDH_NADP-bd"/>
</dbReference>
<evidence type="ECO:0000256" key="10">
    <source>
        <dbReference type="ARBA" id="ARBA00023126"/>
    </source>
</evidence>
<evidence type="ECO:0000256" key="15">
    <source>
        <dbReference type="RuleBase" id="RU000485"/>
    </source>
</evidence>
<evidence type="ECO:0000256" key="3">
    <source>
        <dbReference type="ARBA" id="ARBA00008419"/>
    </source>
</evidence>
<proteinExistence type="inferred from homology"/>
<dbReference type="FunFam" id="1.10.1040.10:FF:000032">
    <property type="entry name" value="6-phosphogluconate dehydrogenase, decarboxylating"/>
    <property type="match status" value="1"/>
</dbReference>
<evidence type="ECO:0000313" key="17">
    <source>
        <dbReference type="EMBL" id="RNI38809.1"/>
    </source>
</evidence>
<dbReference type="Pfam" id="PF00393">
    <property type="entry name" value="6PGD"/>
    <property type="match status" value="1"/>
</dbReference>
<evidence type="ECO:0000256" key="4">
    <source>
        <dbReference type="ARBA" id="ARBA00011738"/>
    </source>
</evidence>
<dbReference type="PRINTS" id="PR00076">
    <property type="entry name" value="6PGDHDRGNASE"/>
</dbReference>
<comment type="similarity">
    <text evidence="3 12 15">Belongs to the 6-phosphogluconate dehydrogenase family.</text>
</comment>
<name>A0A3M9NLY6_9BACT</name>
<dbReference type="PANTHER" id="PTHR11811">
    <property type="entry name" value="6-PHOSPHOGLUCONATE DEHYDROGENASE"/>
    <property type="match status" value="1"/>
</dbReference>
<feature type="active site" description="Proton donor" evidence="13">
    <location>
        <position position="192"/>
    </location>
</feature>
<dbReference type="SUPFAM" id="SSF48179">
    <property type="entry name" value="6-phosphogluconate dehydrogenase C-terminal domain-like"/>
    <property type="match status" value="1"/>
</dbReference>
<dbReference type="GO" id="GO:0004616">
    <property type="term" value="F:phosphogluconate dehydrogenase (decarboxylating) activity"/>
    <property type="evidence" value="ECO:0007669"/>
    <property type="project" value="UniProtKB-EC"/>
</dbReference>
<evidence type="ECO:0000256" key="13">
    <source>
        <dbReference type="PIRSR" id="PIRSR000109-1"/>
    </source>
</evidence>
<feature type="binding site" description="in other chain" evidence="14">
    <location>
        <position position="263"/>
    </location>
    <ligand>
        <name>substrate</name>
        <note>ligand shared between dimeric partners</note>
    </ligand>
</feature>
<dbReference type="RefSeq" id="WP_123119372.1">
    <property type="nucleotide sequence ID" value="NZ_RJJR01000002.1"/>
</dbReference>
<comment type="catalytic activity">
    <reaction evidence="11 12 15">
        <text>6-phospho-D-gluconate + NADP(+) = D-ribulose 5-phosphate + CO2 + NADPH</text>
        <dbReference type="Rhea" id="RHEA:10116"/>
        <dbReference type="ChEBI" id="CHEBI:16526"/>
        <dbReference type="ChEBI" id="CHEBI:57783"/>
        <dbReference type="ChEBI" id="CHEBI:58121"/>
        <dbReference type="ChEBI" id="CHEBI:58349"/>
        <dbReference type="ChEBI" id="CHEBI:58759"/>
        <dbReference type="EC" id="1.1.1.44"/>
    </reaction>
</comment>
<dbReference type="PIRSF" id="PIRSF000109">
    <property type="entry name" value="6PGD"/>
    <property type="match status" value="1"/>
</dbReference>
<keyword evidence="18" id="KW-1185">Reference proteome</keyword>
<feature type="binding site" evidence="14">
    <location>
        <position position="453"/>
    </location>
    <ligand>
        <name>substrate</name>
        <note>ligand shared between dimeric partners</note>
    </ligand>
</feature>
<dbReference type="InterPro" id="IPR013328">
    <property type="entry name" value="6PGD_dom2"/>
</dbReference>
<evidence type="ECO:0000313" key="18">
    <source>
        <dbReference type="Proteomes" id="UP000267223"/>
    </source>
</evidence>
<dbReference type="Proteomes" id="UP000267223">
    <property type="component" value="Unassembled WGS sequence"/>
</dbReference>
<evidence type="ECO:0000256" key="11">
    <source>
        <dbReference type="ARBA" id="ARBA00048640"/>
    </source>
</evidence>
<evidence type="ECO:0000259" key="16">
    <source>
        <dbReference type="SMART" id="SM01350"/>
    </source>
</evidence>
<dbReference type="InterPro" id="IPR006114">
    <property type="entry name" value="6PGDH_C"/>
</dbReference>
<dbReference type="GO" id="GO:0019521">
    <property type="term" value="P:D-gluconate metabolic process"/>
    <property type="evidence" value="ECO:0007669"/>
    <property type="project" value="UniProtKB-KW"/>
</dbReference>
<dbReference type="FunFam" id="1.20.5.320:FF:000001">
    <property type="entry name" value="6-phosphogluconate dehydrogenase, decarboxylating"/>
    <property type="match status" value="1"/>
</dbReference>
<dbReference type="Pfam" id="PF03446">
    <property type="entry name" value="NAD_binding_2"/>
    <property type="match status" value="1"/>
</dbReference>
<comment type="subunit">
    <text evidence="4 12">Homodimer.</text>
</comment>
<dbReference type="NCBIfam" id="TIGR00873">
    <property type="entry name" value="gnd"/>
    <property type="match status" value="1"/>
</dbReference>
<evidence type="ECO:0000256" key="6">
    <source>
        <dbReference type="ARBA" id="ARBA00018193"/>
    </source>
</evidence>
<comment type="pathway">
    <text evidence="2 12 15">Carbohydrate degradation; pentose phosphate pathway; D-ribulose 5-phosphate from D-glucose 6-phosphate (oxidative stage): step 3/3.</text>
</comment>
<dbReference type="AlphaFoldDB" id="A0A3M9NLY6"/>
<dbReference type="EMBL" id="RJJR01000002">
    <property type="protein sequence ID" value="RNI38809.1"/>
    <property type="molecule type" value="Genomic_DNA"/>
</dbReference>
<evidence type="ECO:0000256" key="1">
    <source>
        <dbReference type="ARBA" id="ARBA00002526"/>
    </source>
</evidence>
<evidence type="ECO:0000256" key="7">
    <source>
        <dbReference type="ARBA" id="ARBA00022857"/>
    </source>
</evidence>
<keyword evidence="10 12" id="KW-0570">Pentose shunt</keyword>
<feature type="domain" description="6-phosphogluconate dehydrogenase C-terminal" evidence="16">
    <location>
        <begin position="181"/>
        <end position="469"/>
    </location>
</feature>
<feature type="binding site" description="in other chain" evidence="14">
    <location>
        <position position="105"/>
    </location>
    <ligand>
        <name>substrate</name>
        <note>ligand shared between dimeric partners</note>
    </ligand>
</feature>
<comment type="caution">
    <text evidence="17">The sequence shown here is derived from an EMBL/GenBank/DDBJ whole genome shotgun (WGS) entry which is preliminary data.</text>
</comment>
<sequence length="474" mass="52495">MDKNLYDFGMIGLGTMGSNLLLNMADHGFSVIGYDKNAEKTKAFEKSATEGTTVKGVNTLEEMISQLKTPRKIMMLVPAGKPVDSVISELKPLLQKGDIVIDGGNSHYTDTLIRIKELEKSGFHFMGIGISGGEEGARKGPSIMPGGDKEAYKEVAPILEAVAAKVNGEPCVGYLGRDAAGHYVKMVHNGIEYAIMQLISECYDLMHHGLKLTNDELHGVFADWDQGELKSFLLEITAEIFQKKEEKLETYLVDKILDKAGAKGTGKWTSQEGLNLPMPIPTIDSAVMMRNLSSLIDERKEASKIYNTNPEEIATNKKEFISQLKDAFYFASIISYAQGLAMLTVASSELNMDIPLPEVVSVWRGGCIIRSAMLDEFKKSYQNKDLKNLLLDEPIAKKLTDKEKSLQNVVSLAALNGYPAAGLMASLNYFNAYRRNLLPTNLIQAQRDFFGAHTYQRVDKEGIFHTIWEEVVES</sequence>
<dbReference type="SMART" id="SM01350">
    <property type="entry name" value="6PGD"/>
    <property type="match status" value="1"/>
</dbReference>
<feature type="binding site" description="in other chain" evidence="14">
    <location>
        <begin position="188"/>
        <end position="189"/>
    </location>
    <ligand>
        <name>substrate</name>
        <note>ligand shared between dimeric partners</note>
    </ligand>
</feature>
<feature type="active site" description="Proton acceptor" evidence="13">
    <location>
        <position position="185"/>
    </location>
</feature>
<evidence type="ECO:0000256" key="2">
    <source>
        <dbReference type="ARBA" id="ARBA00004874"/>
    </source>
</evidence>
<feature type="binding site" description="in other chain" evidence="14">
    <location>
        <position position="193"/>
    </location>
    <ligand>
        <name>substrate</name>
        <note>ligand shared between dimeric partners</note>
    </ligand>
</feature>
<evidence type="ECO:0000256" key="12">
    <source>
        <dbReference type="PIRNR" id="PIRNR000109"/>
    </source>
</evidence>
<dbReference type="Gene3D" id="3.40.50.720">
    <property type="entry name" value="NAD(P)-binding Rossmann-like Domain"/>
    <property type="match status" value="1"/>
</dbReference>
<dbReference type="NCBIfam" id="NF006765">
    <property type="entry name" value="PRK09287.1"/>
    <property type="match status" value="1"/>
</dbReference>
<dbReference type="UniPathway" id="UPA00115">
    <property type="reaction ID" value="UER00410"/>
</dbReference>
<dbReference type="OrthoDB" id="9804542at2"/>
<dbReference type="Gene3D" id="1.20.5.320">
    <property type="entry name" value="6-Phosphogluconate Dehydrogenase, domain 3"/>
    <property type="match status" value="1"/>
</dbReference>
<dbReference type="SUPFAM" id="SSF51735">
    <property type="entry name" value="NAD(P)-binding Rossmann-fold domains"/>
    <property type="match status" value="1"/>
</dbReference>
<protein>
    <recommendedName>
        <fullName evidence="6 12">6-phosphogluconate dehydrogenase, decarboxylating</fullName>
        <ecNumber evidence="5 12">1.1.1.44</ecNumber>
    </recommendedName>
</protein>
<evidence type="ECO:0000256" key="14">
    <source>
        <dbReference type="PIRSR" id="PIRSR000109-2"/>
    </source>
</evidence>
<feature type="binding site" description="in other chain" evidence="14">
    <location>
        <position position="290"/>
    </location>
    <ligand>
        <name>substrate</name>
        <note>ligand shared between dimeric partners</note>
    </ligand>
</feature>
<evidence type="ECO:0000256" key="9">
    <source>
        <dbReference type="ARBA" id="ARBA00023064"/>
    </source>
</evidence>
<dbReference type="InterPro" id="IPR036291">
    <property type="entry name" value="NAD(P)-bd_dom_sf"/>
</dbReference>
<gene>
    <name evidence="17" type="primary">gndA</name>
    <name evidence="17" type="ORF">EFY79_03875</name>
</gene>
<dbReference type="FunFam" id="3.40.50.720:FF:000007">
    <property type="entry name" value="6-phosphogluconate dehydrogenase, decarboxylating"/>
    <property type="match status" value="1"/>
</dbReference>
<feature type="binding site" evidence="14">
    <location>
        <position position="447"/>
    </location>
    <ligand>
        <name>substrate</name>
        <note>ligand shared between dimeric partners</note>
    </ligand>
</feature>
<feature type="binding site" description="in other chain" evidence="14">
    <location>
        <begin position="131"/>
        <end position="133"/>
    </location>
    <ligand>
        <name>substrate</name>
        <note>ligand shared between dimeric partners</note>
    </ligand>
</feature>
<dbReference type="InterPro" id="IPR006183">
    <property type="entry name" value="Pgluconate_DH"/>
</dbReference>
<organism evidence="17 18">
    <name type="scientific">Hanamia caeni</name>
    <dbReference type="NCBI Taxonomy" id="2294116"/>
    <lineage>
        <taxon>Bacteria</taxon>
        <taxon>Pseudomonadati</taxon>
        <taxon>Bacteroidota</taxon>
        <taxon>Chitinophagia</taxon>
        <taxon>Chitinophagales</taxon>
        <taxon>Chitinophagaceae</taxon>
        <taxon>Hanamia</taxon>
    </lineage>
</organism>
<keyword evidence="8 12" id="KW-0560">Oxidoreductase</keyword>
<dbReference type="GO" id="GO:0050661">
    <property type="term" value="F:NADP binding"/>
    <property type="evidence" value="ECO:0007669"/>
    <property type="project" value="InterPro"/>
</dbReference>
<reference evidence="17 18" key="1">
    <citation type="submission" date="2018-11" db="EMBL/GenBank/DDBJ databases">
        <title>Draft genome sequence of Ferruginibacter sp. BO-59.</title>
        <authorList>
            <person name="Im W.T."/>
        </authorList>
    </citation>
    <scope>NUCLEOTIDE SEQUENCE [LARGE SCALE GENOMIC DNA]</scope>
    <source>
        <strain evidence="17 18">BO-59</strain>
    </source>
</reference>
<comment type="function">
    <text evidence="1 12">Catalyzes the oxidative decarboxylation of 6-phosphogluconate to ribulose 5-phosphate and CO(2), with concomitant reduction of NADP to NADPH.</text>
</comment>
<dbReference type="InterPro" id="IPR006113">
    <property type="entry name" value="6PGDH_Gnd/GntZ"/>
</dbReference>
<evidence type="ECO:0000256" key="8">
    <source>
        <dbReference type="ARBA" id="ARBA00023002"/>
    </source>
</evidence>
<evidence type="ECO:0000256" key="5">
    <source>
        <dbReference type="ARBA" id="ARBA00013011"/>
    </source>
</evidence>
<keyword evidence="9 15" id="KW-0311">Gluconate utilization</keyword>
<dbReference type="InterPro" id="IPR008927">
    <property type="entry name" value="6-PGluconate_DH-like_C_sf"/>
</dbReference>
<dbReference type="EC" id="1.1.1.44" evidence="5 12"/>
<dbReference type="GO" id="GO:0006098">
    <property type="term" value="P:pentose-phosphate shunt"/>
    <property type="evidence" value="ECO:0007669"/>
    <property type="project" value="UniProtKB-UniPathway"/>
</dbReference>
<dbReference type="Gene3D" id="1.10.1040.10">
    <property type="entry name" value="N-(1-d-carboxylethyl)-l-norvaline Dehydrogenase, domain 2"/>
    <property type="match status" value="1"/>
</dbReference>